<sequence>MAEVILPGTYITVRDEGLISAGRIASGYIGIVGTAASGPINQVQILGSFSEAKAIFGASDAWQGGTKNELTLVRALEQIYNNGGKTVYAVRSEGVTVDNYKTALAELENEIVNLVLLAGQDNSNVGMANALIAHLTTTAGIKRERIGLIGSALGDDIAKISGHSYASDRLIFVAPGIKSSVSDPATQTVSQVSLPGSYLAAAVAGLIAALPVQSSPTNKTVAIEGLTTNFSASQLEQLVQKRVLVVEKREGWRVVKGITTATNSAWHQITTRRIVDYAIYGVRSACNPYIGKLNNDRVRGAMKATLDAFLTRMVEDEALVGYSLDVSATRAQQIAGEVQVSLTLQPTFSIDFILVTMYLG</sequence>
<dbReference type="InterPro" id="IPR035089">
    <property type="entry name" value="Phage_sheath_subtilisin"/>
</dbReference>
<comment type="caution">
    <text evidence="4">The sequence shown here is derived from an EMBL/GenBank/DDBJ whole genome shotgun (WGS) entry which is preliminary data.</text>
</comment>
<dbReference type="PANTHER" id="PTHR35861">
    <property type="match status" value="1"/>
</dbReference>
<dbReference type="Pfam" id="PF04984">
    <property type="entry name" value="Phage_sheath_1"/>
    <property type="match status" value="1"/>
</dbReference>
<gene>
    <name evidence="4" type="ORF">Hgul01_01944</name>
</gene>
<feature type="domain" description="Tail sheath protein subtilisin-like" evidence="2">
    <location>
        <begin position="94"/>
        <end position="260"/>
    </location>
</feature>
<feature type="domain" description="Tail sheath protein C-terminal" evidence="3">
    <location>
        <begin position="262"/>
        <end position="359"/>
    </location>
</feature>
<evidence type="ECO:0000313" key="5">
    <source>
        <dbReference type="Proteomes" id="UP001428290"/>
    </source>
</evidence>
<accession>A0ABP9WY81</accession>
<dbReference type="Gene3D" id="3.40.50.11780">
    <property type="match status" value="1"/>
</dbReference>
<dbReference type="InterPro" id="IPR020287">
    <property type="entry name" value="Tail_sheath_C"/>
</dbReference>
<keyword evidence="5" id="KW-1185">Reference proteome</keyword>
<dbReference type="PANTHER" id="PTHR35861:SF1">
    <property type="entry name" value="PHAGE TAIL SHEATH PROTEIN"/>
    <property type="match status" value="1"/>
</dbReference>
<dbReference type="Pfam" id="PF17482">
    <property type="entry name" value="Phage_sheath_1C"/>
    <property type="match status" value="1"/>
</dbReference>
<comment type="similarity">
    <text evidence="1">Belongs to the myoviridae tail sheath protein family.</text>
</comment>
<protein>
    <recommendedName>
        <fullName evidence="6">Phage tail sheath protein</fullName>
    </recommendedName>
</protein>
<name>A0ABP9WY81_9CHLR</name>
<reference evidence="4 5" key="1">
    <citation type="submission" date="2024-02" db="EMBL/GenBank/DDBJ databases">
        <title>Herpetosiphon gulosus NBRC 112829.</title>
        <authorList>
            <person name="Ichikawa N."/>
            <person name="Katano-Makiyama Y."/>
            <person name="Hidaka K."/>
        </authorList>
    </citation>
    <scope>NUCLEOTIDE SEQUENCE [LARGE SCALE GENOMIC DNA]</scope>
    <source>
        <strain evidence="4 5">NBRC 112829</strain>
    </source>
</reference>
<evidence type="ECO:0000313" key="4">
    <source>
        <dbReference type="EMBL" id="GAA5528147.1"/>
    </source>
</evidence>
<dbReference type="EMBL" id="BAABRU010000006">
    <property type="protein sequence ID" value="GAA5528147.1"/>
    <property type="molecule type" value="Genomic_DNA"/>
</dbReference>
<evidence type="ECO:0008006" key="6">
    <source>
        <dbReference type="Google" id="ProtNLM"/>
    </source>
</evidence>
<dbReference type="RefSeq" id="WP_345721760.1">
    <property type="nucleotide sequence ID" value="NZ_BAABRU010000006.1"/>
</dbReference>
<evidence type="ECO:0000259" key="3">
    <source>
        <dbReference type="Pfam" id="PF17482"/>
    </source>
</evidence>
<evidence type="ECO:0000256" key="1">
    <source>
        <dbReference type="ARBA" id="ARBA00008005"/>
    </source>
</evidence>
<organism evidence="4 5">
    <name type="scientific">Herpetosiphon gulosus</name>
    <dbReference type="NCBI Taxonomy" id="1973496"/>
    <lineage>
        <taxon>Bacteria</taxon>
        <taxon>Bacillati</taxon>
        <taxon>Chloroflexota</taxon>
        <taxon>Chloroflexia</taxon>
        <taxon>Herpetosiphonales</taxon>
        <taxon>Herpetosiphonaceae</taxon>
        <taxon>Herpetosiphon</taxon>
    </lineage>
</organism>
<evidence type="ECO:0000259" key="2">
    <source>
        <dbReference type="Pfam" id="PF04984"/>
    </source>
</evidence>
<dbReference type="Proteomes" id="UP001428290">
    <property type="component" value="Unassembled WGS sequence"/>
</dbReference>
<dbReference type="InterPro" id="IPR052042">
    <property type="entry name" value="Tail_sheath_structural"/>
</dbReference>
<proteinExistence type="inferred from homology"/>